<keyword evidence="2" id="KW-1185">Reference proteome</keyword>
<sequence>MKNLFIALVLFFIYTECSSQTKAEKMKELNEKIDIYKLNDVEKNYNYLLEEVDIEHNKTIKFIQFCTAFKLCSTAYYLDANKYSEIAVKEKNESKYIEIFFPNNSIETKKINIKTEEHFNGENASSIKIFLEKNTPQSEVNKIKKGFVDLLKMYGIEQKNTFN</sequence>
<name>A0ABX1RZU1_9FLAO</name>
<proteinExistence type="predicted"/>
<gene>
    <name evidence="1" type="ORF">HHX25_16490</name>
</gene>
<dbReference type="EMBL" id="JABBHF010000010">
    <property type="protein sequence ID" value="NMH89112.1"/>
    <property type="molecule type" value="Genomic_DNA"/>
</dbReference>
<dbReference type="RefSeq" id="WP_169675779.1">
    <property type="nucleotide sequence ID" value="NZ_JABBHF010000010.1"/>
</dbReference>
<organism evidence="1 2">
    <name type="scientific">Flavivirga algicola</name>
    <dbReference type="NCBI Taxonomy" id="2729136"/>
    <lineage>
        <taxon>Bacteria</taxon>
        <taxon>Pseudomonadati</taxon>
        <taxon>Bacteroidota</taxon>
        <taxon>Flavobacteriia</taxon>
        <taxon>Flavobacteriales</taxon>
        <taxon>Flavobacteriaceae</taxon>
        <taxon>Flavivirga</taxon>
    </lineage>
</organism>
<comment type="caution">
    <text evidence="1">The sequence shown here is derived from an EMBL/GenBank/DDBJ whole genome shotgun (WGS) entry which is preliminary data.</text>
</comment>
<protein>
    <recommendedName>
        <fullName evidence="3">Lipoprotein</fullName>
    </recommendedName>
</protein>
<dbReference type="Proteomes" id="UP000746690">
    <property type="component" value="Unassembled WGS sequence"/>
</dbReference>
<accession>A0ABX1RZU1</accession>
<evidence type="ECO:0000313" key="1">
    <source>
        <dbReference type="EMBL" id="NMH89112.1"/>
    </source>
</evidence>
<evidence type="ECO:0008006" key="3">
    <source>
        <dbReference type="Google" id="ProtNLM"/>
    </source>
</evidence>
<evidence type="ECO:0000313" key="2">
    <source>
        <dbReference type="Proteomes" id="UP000746690"/>
    </source>
</evidence>
<reference evidence="1 2" key="1">
    <citation type="submission" date="2020-04" db="EMBL/GenBank/DDBJ databases">
        <title>A Flavivirga sp. nov.</title>
        <authorList>
            <person name="Sun X."/>
        </authorList>
    </citation>
    <scope>NUCLEOTIDE SEQUENCE [LARGE SCALE GENOMIC DNA]</scope>
    <source>
        <strain evidence="1 2">Y03</strain>
    </source>
</reference>